<keyword evidence="1" id="KW-0472">Membrane</keyword>
<reference evidence="2" key="1">
    <citation type="journal article" date="2015" name="Genome Announc.">
        <title>Draft Genome Sequence of Thiostrepton-Producing Streptomyces azureus ATCC 14921.</title>
        <authorList>
            <person name="Sakihara K."/>
            <person name="Maeda J."/>
            <person name="Tashiro K."/>
            <person name="Fujino Y."/>
            <person name="Kuhara S."/>
            <person name="Ohshima T."/>
            <person name="Ogata S."/>
            <person name="Doi K."/>
        </authorList>
    </citation>
    <scope>NUCLEOTIDE SEQUENCE [LARGE SCALE GENOMIC DNA]</scope>
    <source>
        <strain evidence="2">ATCC14921</strain>
    </source>
</reference>
<dbReference type="AlphaFoldDB" id="A0A0K8PIC3"/>
<dbReference type="EMBL" id="DF968239">
    <property type="protein sequence ID" value="GAP47647.1"/>
    <property type="molecule type" value="Genomic_DNA"/>
</dbReference>
<keyword evidence="1" id="KW-0812">Transmembrane</keyword>
<proteinExistence type="predicted"/>
<dbReference type="OrthoDB" id="4218945at2"/>
<name>A0A0K8PIC3_STRAJ</name>
<dbReference type="Proteomes" id="UP000053859">
    <property type="component" value="Unassembled WGS sequence"/>
</dbReference>
<evidence type="ECO:0000313" key="2">
    <source>
        <dbReference type="EMBL" id="GAP47647.1"/>
    </source>
</evidence>
<keyword evidence="3" id="KW-1185">Reference proteome</keyword>
<organism evidence="2 3">
    <name type="scientific">Streptomyces azureus</name>
    <dbReference type="NCBI Taxonomy" id="146537"/>
    <lineage>
        <taxon>Bacteria</taxon>
        <taxon>Bacillati</taxon>
        <taxon>Actinomycetota</taxon>
        <taxon>Actinomycetes</taxon>
        <taxon>Kitasatosporales</taxon>
        <taxon>Streptomycetaceae</taxon>
        <taxon>Streptomyces</taxon>
    </lineage>
</organism>
<protein>
    <submittedName>
        <fullName evidence="2">Uncharacterized protein</fullName>
    </submittedName>
</protein>
<gene>
    <name evidence="2" type="ORF">SAZU_2384</name>
</gene>
<accession>A0A0K8PIC3</accession>
<sequence length="157" mass="17180">MSDHGTVARHDRVTVPSPGCLAAVMVPIVAVLIVASVLMVMLYRQERANDRNEARALDRTAALARSYARDVAAVPDGFPGREAVRGIAERHDGRLISYARSGGSLTTTVRFFGEYEDTSMFGVSYSRAYRCYSIVLRRGAEGVPQARTTPLEKCDVI</sequence>
<dbReference type="PATRIC" id="fig|146537.3.peg.2519"/>
<keyword evidence="1" id="KW-1133">Transmembrane helix</keyword>
<feature type="transmembrane region" description="Helical" evidence="1">
    <location>
        <begin position="21"/>
        <end position="43"/>
    </location>
</feature>
<evidence type="ECO:0000256" key="1">
    <source>
        <dbReference type="SAM" id="Phobius"/>
    </source>
</evidence>
<evidence type="ECO:0000313" key="3">
    <source>
        <dbReference type="Proteomes" id="UP000053859"/>
    </source>
</evidence>
<dbReference type="RefSeq" id="WP_059416885.1">
    <property type="nucleotide sequence ID" value="NZ_DF968239.1"/>
</dbReference>